<proteinExistence type="predicted"/>
<evidence type="ECO:0000313" key="2">
    <source>
        <dbReference type="EMBL" id="GBM50480.1"/>
    </source>
</evidence>
<name>A0A4Y2G9X4_ARAVE</name>
<dbReference type="AlphaFoldDB" id="A0A4Y2G9X4"/>
<keyword evidence="3" id="KW-1185">Reference proteome</keyword>
<dbReference type="EMBL" id="BGPR01098812">
    <property type="protein sequence ID" value="GBM50480.1"/>
    <property type="molecule type" value="Genomic_DNA"/>
</dbReference>
<dbReference type="Proteomes" id="UP000499080">
    <property type="component" value="Unassembled WGS sequence"/>
</dbReference>
<accession>A0A4Y2G9X4</accession>
<feature type="non-terminal residue" evidence="2">
    <location>
        <position position="1"/>
    </location>
</feature>
<protein>
    <submittedName>
        <fullName evidence="2">Uncharacterized protein</fullName>
    </submittedName>
</protein>
<gene>
    <name evidence="2" type="ORF">AVEN_233815_1</name>
</gene>
<feature type="region of interest" description="Disordered" evidence="1">
    <location>
        <begin position="68"/>
        <end position="97"/>
    </location>
</feature>
<evidence type="ECO:0000313" key="3">
    <source>
        <dbReference type="Proteomes" id="UP000499080"/>
    </source>
</evidence>
<reference evidence="2 3" key="1">
    <citation type="journal article" date="2019" name="Sci. Rep.">
        <title>Orb-weaving spider Araneus ventricosus genome elucidates the spidroin gene catalogue.</title>
        <authorList>
            <person name="Kono N."/>
            <person name="Nakamura H."/>
            <person name="Ohtoshi R."/>
            <person name="Moran D.A.P."/>
            <person name="Shinohara A."/>
            <person name="Yoshida Y."/>
            <person name="Fujiwara M."/>
            <person name="Mori M."/>
            <person name="Tomita M."/>
            <person name="Arakawa K."/>
        </authorList>
    </citation>
    <scope>NUCLEOTIDE SEQUENCE [LARGE SCALE GENOMIC DNA]</scope>
</reference>
<organism evidence="2 3">
    <name type="scientific">Araneus ventricosus</name>
    <name type="common">Orbweaver spider</name>
    <name type="synonym">Epeira ventricosa</name>
    <dbReference type="NCBI Taxonomy" id="182803"/>
    <lineage>
        <taxon>Eukaryota</taxon>
        <taxon>Metazoa</taxon>
        <taxon>Ecdysozoa</taxon>
        <taxon>Arthropoda</taxon>
        <taxon>Chelicerata</taxon>
        <taxon>Arachnida</taxon>
        <taxon>Araneae</taxon>
        <taxon>Araneomorphae</taxon>
        <taxon>Entelegynae</taxon>
        <taxon>Araneoidea</taxon>
        <taxon>Araneidae</taxon>
        <taxon>Araneus</taxon>
    </lineage>
</organism>
<comment type="caution">
    <text evidence="2">The sequence shown here is derived from an EMBL/GenBank/DDBJ whole genome shotgun (WGS) entry which is preliminary data.</text>
</comment>
<evidence type="ECO:0000256" key="1">
    <source>
        <dbReference type="SAM" id="MobiDB-lite"/>
    </source>
</evidence>
<sequence length="110" mass="12505">SVACPTNFPFRLENVSDKRHSLQEVYGDYLAVLNTTPVRLLLLSQMTSATLIANAYRALELKEKEVGFEETPPTSTRKFIGKLGHSKDTMSQTSHTLQRTHWEFTDVPHE</sequence>